<name>A0ABV1E2D2_9FIRM</name>
<keyword evidence="3 4" id="KW-0326">Glycosidase</keyword>
<sequence>MTNELQSLFDEAAKAGGVALLEKGVYLTAPLFLKSHMELRFEEGAVLLGTTDETQIPLIPTRVAGVDMDWYPGILNCNQQEDVTVSGKGTIDGQGEYWWNKYWGADMKGGYRKEYDAKGLRWAADYDCMRMRNVVVYDSKNVTLRDFTSSRSGFWNVHVVYSSHVHIDGVQIADCGIQSPSTDGIDIDSCAHVLVENCVTSCNDDSICIKSGRDADGYRVNRPCHDITVQNCEIRSGFGVTLGSELSGGIYNITLRNLKYHGTDCGFRIKSSRVRKGYIRDVLVDGLEMVNVKYPFHFVLDWNPGYSVCTLPEGYTGEIPDHWKKLLEQIPSQVPNTQVSNIRICNVKSHNEPDYKGISRAFHMEGFADMPIKGLIFENVDIWCEELGIINYTQNITFKNTSVSVCGARREENDAYDNR</sequence>
<dbReference type="PANTHER" id="PTHR31339">
    <property type="entry name" value="PECTIN LYASE-RELATED"/>
    <property type="match status" value="1"/>
</dbReference>
<dbReference type="Proteomes" id="UP001489509">
    <property type="component" value="Unassembled WGS sequence"/>
</dbReference>
<organism evidence="5 6">
    <name type="scientific">Solibaculum intestinale</name>
    <dbReference type="NCBI Taxonomy" id="3133165"/>
    <lineage>
        <taxon>Bacteria</taxon>
        <taxon>Bacillati</taxon>
        <taxon>Bacillota</taxon>
        <taxon>Clostridia</taxon>
        <taxon>Eubacteriales</taxon>
        <taxon>Oscillospiraceae</taxon>
        <taxon>Solibaculum</taxon>
    </lineage>
</organism>
<reference evidence="5 6" key="1">
    <citation type="submission" date="2024-03" db="EMBL/GenBank/DDBJ databases">
        <title>Human intestinal bacterial collection.</title>
        <authorList>
            <person name="Pauvert C."/>
            <person name="Hitch T.C.A."/>
            <person name="Clavel T."/>
        </authorList>
    </citation>
    <scope>NUCLEOTIDE SEQUENCE [LARGE SCALE GENOMIC DNA]</scope>
    <source>
        <strain evidence="5 6">CLA-JM-H44</strain>
    </source>
</reference>
<dbReference type="GO" id="GO:0016787">
    <property type="term" value="F:hydrolase activity"/>
    <property type="evidence" value="ECO:0007669"/>
    <property type="project" value="UniProtKB-KW"/>
</dbReference>
<keyword evidence="2 4" id="KW-0378">Hydrolase</keyword>
<evidence type="ECO:0000256" key="2">
    <source>
        <dbReference type="ARBA" id="ARBA00022801"/>
    </source>
</evidence>
<dbReference type="SUPFAM" id="SSF51126">
    <property type="entry name" value="Pectin lyase-like"/>
    <property type="match status" value="1"/>
</dbReference>
<dbReference type="Pfam" id="PF00295">
    <property type="entry name" value="Glyco_hydro_28"/>
    <property type="match status" value="1"/>
</dbReference>
<dbReference type="InterPro" id="IPR000743">
    <property type="entry name" value="Glyco_hydro_28"/>
</dbReference>
<dbReference type="EMBL" id="JBBMFD010000012">
    <property type="protein sequence ID" value="MEQ2440777.1"/>
    <property type="molecule type" value="Genomic_DNA"/>
</dbReference>
<dbReference type="Gene3D" id="2.160.20.10">
    <property type="entry name" value="Single-stranded right-handed beta-helix, Pectin lyase-like"/>
    <property type="match status" value="1"/>
</dbReference>
<dbReference type="InterPro" id="IPR051801">
    <property type="entry name" value="GH28_Enzymes"/>
</dbReference>
<comment type="similarity">
    <text evidence="1 4">Belongs to the glycosyl hydrolase 28 family.</text>
</comment>
<evidence type="ECO:0000313" key="6">
    <source>
        <dbReference type="Proteomes" id="UP001489509"/>
    </source>
</evidence>
<evidence type="ECO:0000313" key="5">
    <source>
        <dbReference type="EMBL" id="MEQ2440777.1"/>
    </source>
</evidence>
<dbReference type="SMART" id="SM00710">
    <property type="entry name" value="PbH1"/>
    <property type="match status" value="5"/>
</dbReference>
<gene>
    <name evidence="5" type="ORF">WMO26_08075</name>
</gene>
<evidence type="ECO:0000256" key="1">
    <source>
        <dbReference type="ARBA" id="ARBA00008834"/>
    </source>
</evidence>
<accession>A0ABV1E2D2</accession>
<dbReference type="RefSeq" id="WP_349219466.1">
    <property type="nucleotide sequence ID" value="NZ_JBBMFD010000012.1"/>
</dbReference>
<dbReference type="InterPro" id="IPR012334">
    <property type="entry name" value="Pectin_lyas_fold"/>
</dbReference>
<dbReference type="InterPro" id="IPR011050">
    <property type="entry name" value="Pectin_lyase_fold/virulence"/>
</dbReference>
<protein>
    <submittedName>
        <fullName evidence="5">Glycosyl hydrolase family 28 protein</fullName>
    </submittedName>
</protein>
<proteinExistence type="inferred from homology"/>
<dbReference type="PANTHER" id="PTHR31339:SF9">
    <property type="entry name" value="PLASMIN AND FIBRONECTIN-BINDING PROTEIN A"/>
    <property type="match status" value="1"/>
</dbReference>
<keyword evidence="6" id="KW-1185">Reference proteome</keyword>
<evidence type="ECO:0000256" key="4">
    <source>
        <dbReference type="RuleBase" id="RU361169"/>
    </source>
</evidence>
<evidence type="ECO:0000256" key="3">
    <source>
        <dbReference type="ARBA" id="ARBA00023295"/>
    </source>
</evidence>
<dbReference type="InterPro" id="IPR006626">
    <property type="entry name" value="PbH1"/>
</dbReference>
<comment type="caution">
    <text evidence="5">The sequence shown here is derived from an EMBL/GenBank/DDBJ whole genome shotgun (WGS) entry which is preliminary data.</text>
</comment>